<dbReference type="EMBL" id="CAKOGP040000288">
    <property type="protein sequence ID" value="CAJ1933618.1"/>
    <property type="molecule type" value="Genomic_DNA"/>
</dbReference>
<dbReference type="PROSITE" id="PS50097">
    <property type="entry name" value="BTB"/>
    <property type="match status" value="1"/>
</dbReference>
<organism evidence="2 3">
    <name type="scientific">Cylindrotheca closterium</name>
    <dbReference type="NCBI Taxonomy" id="2856"/>
    <lineage>
        <taxon>Eukaryota</taxon>
        <taxon>Sar</taxon>
        <taxon>Stramenopiles</taxon>
        <taxon>Ochrophyta</taxon>
        <taxon>Bacillariophyta</taxon>
        <taxon>Bacillariophyceae</taxon>
        <taxon>Bacillariophycidae</taxon>
        <taxon>Bacillariales</taxon>
        <taxon>Bacillariaceae</taxon>
        <taxon>Cylindrotheca</taxon>
    </lineage>
</organism>
<evidence type="ECO:0000259" key="1">
    <source>
        <dbReference type="PROSITE" id="PS50097"/>
    </source>
</evidence>
<dbReference type="Gene3D" id="3.30.710.10">
    <property type="entry name" value="Potassium Channel Kv1.1, Chain A"/>
    <property type="match status" value="1"/>
</dbReference>
<dbReference type="InterPro" id="IPR011333">
    <property type="entry name" value="SKP1/BTB/POZ_sf"/>
</dbReference>
<name>A0AAD2CQI0_9STRA</name>
<dbReference type="Proteomes" id="UP001295423">
    <property type="component" value="Unassembled WGS sequence"/>
</dbReference>
<accession>A0AAD2CQI0</accession>
<sequence length="431" mass="49307">MTRDRYDVDLSIINDRERSAEIQFSAQEHIQDENQQTVANHRMPMAPTQIAKHNALSWRTDPVSSFSDWRIVIYSISKEASVTQTNFFCHSNVLAWGPRKGNFFVELFEKQRRKSDILVSKIKMNEEEAKMIPIVLDFMYCGSTLPLSADRLHILYGLAETLDIPKLKEAMQLFVQNAMDLNQLVDFLTFVSDRNIGATIQRLVLLAESRLFGFLVENVERGSLVPPQILYRILQKRKQCIGVLKKRNPIKYTRRWENERSKVIGRIIGECCVQAVNTNRPSPSLTLRMLETITNRAILPAIDGETALKILQVEGVLVQMSKCGSEHAQHESRMNDTNLLQLEKRCILMLVPEWRRMLRDNRPSIAVAMKTFTPTALAELLLSVSEMYEIGTSAPEPISTAYLENSAFQIGHSEADVLEEMVAEESFIDRF</sequence>
<dbReference type="AlphaFoldDB" id="A0AAD2CQI0"/>
<dbReference type="SUPFAM" id="SSF54695">
    <property type="entry name" value="POZ domain"/>
    <property type="match status" value="1"/>
</dbReference>
<keyword evidence="3" id="KW-1185">Reference proteome</keyword>
<dbReference type="InterPro" id="IPR000210">
    <property type="entry name" value="BTB/POZ_dom"/>
</dbReference>
<comment type="caution">
    <text evidence="2">The sequence shown here is derived from an EMBL/GenBank/DDBJ whole genome shotgun (WGS) entry which is preliminary data.</text>
</comment>
<evidence type="ECO:0000313" key="2">
    <source>
        <dbReference type="EMBL" id="CAJ1933618.1"/>
    </source>
</evidence>
<evidence type="ECO:0000313" key="3">
    <source>
        <dbReference type="Proteomes" id="UP001295423"/>
    </source>
</evidence>
<dbReference type="Pfam" id="PF00651">
    <property type="entry name" value="BTB"/>
    <property type="match status" value="1"/>
</dbReference>
<reference evidence="2" key="1">
    <citation type="submission" date="2023-08" db="EMBL/GenBank/DDBJ databases">
        <authorList>
            <person name="Audoor S."/>
            <person name="Bilcke G."/>
        </authorList>
    </citation>
    <scope>NUCLEOTIDE SEQUENCE</scope>
</reference>
<feature type="domain" description="BTB" evidence="1">
    <location>
        <begin position="67"/>
        <end position="142"/>
    </location>
</feature>
<proteinExistence type="predicted"/>
<protein>
    <recommendedName>
        <fullName evidence="1">BTB domain-containing protein</fullName>
    </recommendedName>
</protein>
<gene>
    <name evidence="2" type="ORF">CYCCA115_LOCUS3385</name>
</gene>